<dbReference type="EMBL" id="VKDK01000004">
    <property type="protein sequence ID" value="TRX63057.1"/>
    <property type="molecule type" value="Genomic_DNA"/>
</dbReference>
<organism evidence="5 6">
    <name type="scientific">Corynebacterium hiratae</name>
    <dbReference type="NCBI Taxonomy" id="3139423"/>
    <lineage>
        <taxon>Bacteria</taxon>
        <taxon>Bacillati</taxon>
        <taxon>Actinomycetota</taxon>
        <taxon>Actinomycetes</taxon>
        <taxon>Mycobacteriales</taxon>
        <taxon>Corynebacteriaceae</taxon>
        <taxon>Corynebacterium</taxon>
    </lineage>
</organism>
<feature type="compositionally biased region" description="Low complexity" evidence="3">
    <location>
        <begin position="70"/>
        <end position="80"/>
    </location>
</feature>
<protein>
    <recommendedName>
        <fullName evidence="7">Lipoprotein LpqH</fullName>
    </recommendedName>
</protein>
<evidence type="ECO:0000256" key="2">
    <source>
        <dbReference type="ARBA" id="ARBA00023136"/>
    </source>
</evidence>
<dbReference type="Pfam" id="PF05481">
    <property type="entry name" value="Myco_19_kDa"/>
    <property type="match status" value="1"/>
</dbReference>
<dbReference type="PROSITE" id="PS51257">
    <property type="entry name" value="PROKAR_LIPOPROTEIN"/>
    <property type="match status" value="1"/>
</dbReference>
<evidence type="ECO:0000313" key="5">
    <source>
        <dbReference type="EMBL" id="TRX63057.1"/>
    </source>
</evidence>
<reference evidence="5 6" key="1">
    <citation type="submission" date="2019-07" db="EMBL/GenBank/DDBJ databases">
        <title>Draft genome of C. aurimucosum strain 2274.</title>
        <authorList>
            <person name="Pacheco L.G.C."/>
            <person name="Aguiar E.R.G.R."/>
            <person name="Santos C.S."/>
            <person name="Rocha D.J.P.G."/>
            <person name="Sant'Anna L.O."/>
            <person name="Mattos-Guaraldi A.L."/>
            <person name="Santos L.S."/>
        </authorList>
    </citation>
    <scope>NUCLEOTIDE SEQUENCE [LARGE SCALE GENOMIC DNA]</scope>
    <source>
        <strain evidence="5 6">2274</strain>
    </source>
</reference>
<feature type="signal peptide" evidence="4">
    <location>
        <begin position="1"/>
        <end position="20"/>
    </location>
</feature>
<name>A0A553G0M3_9CORY</name>
<feature type="chain" id="PRO_5044617343" description="Lipoprotein LpqH" evidence="4">
    <location>
        <begin position="21"/>
        <end position="199"/>
    </location>
</feature>
<dbReference type="AlphaFoldDB" id="A0A553G0M3"/>
<keyword evidence="1" id="KW-1003">Cell membrane</keyword>
<dbReference type="Proteomes" id="UP000320443">
    <property type="component" value="Unassembled WGS sequence"/>
</dbReference>
<dbReference type="GO" id="GO:0016020">
    <property type="term" value="C:membrane"/>
    <property type="evidence" value="ECO:0007669"/>
    <property type="project" value="InterPro"/>
</dbReference>
<proteinExistence type="predicted"/>
<evidence type="ECO:0000256" key="1">
    <source>
        <dbReference type="ARBA" id="ARBA00022475"/>
    </source>
</evidence>
<gene>
    <name evidence="5" type="ORF">FNY97_03905</name>
</gene>
<sequence length="199" mass="19764">MKIAKSITSLVAAIALTTLAACSQSDSDVSEKSAVDTTQAAAGGEQTSEDTNVDSAATSESADSTDSDAESTAGSDDQSGSTGGSYEATVDGKAIEVENETILCQEAAGSMNLTVAPEGAGTASITAVLSTDENLTVKALGMVDGEGNTLAYAESSPMGSATASKEGDTYTMSGEGLLSNGSNPTTGETKPFEVKITCS</sequence>
<keyword evidence="6" id="KW-1185">Reference proteome</keyword>
<keyword evidence="2" id="KW-0472">Membrane</keyword>
<feature type="compositionally biased region" description="Polar residues" evidence="3">
    <location>
        <begin position="35"/>
        <end position="46"/>
    </location>
</feature>
<evidence type="ECO:0000256" key="3">
    <source>
        <dbReference type="SAM" id="MobiDB-lite"/>
    </source>
</evidence>
<feature type="region of interest" description="Disordered" evidence="3">
    <location>
        <begin position="24"/>
        <end position="87"/>
    </location>
</feature>
<evidence type="ECO:0000313" key="6">
    <source>
        <dbReference type="Proteomes" id="UP000320443"/>
    </source>
</evidence>
<evidence type="ECO:0000256" key="4">
    <source>
        <dbReference type="SAM" id="SignalP"/>
    </source>
</evidence>
<comment type="caution">
    <text evidence="5">The sequence shown here is derived from an EMBL/GenBank/DDBJ whole genome shotgun (WGS) entry which is preliminary data.</text>
</comment>
<dbReference type="RefSeq" id="WP_144013175.1">
    <property type="nucleotide sequence ID" value="NZ_VIOG01000001.1"/>
</dbReference>
<dbReference type="InterPro" id="IPR008691">
    <property type="entry name" value="LpqH"/>
</dbReference>
<feature type="region of interest" description="Disordered" evidence="3">
    <location>
        <begin position="154"/>
        <end position="199"/>
    </location>
</feature>
<accession>A0A553G0M3</accession>
<keyword evidence="4" id="KW-0732">Signal</keyword>
<feature type="compositionally biased region" description="Polar residues" evidence="3">
    <location>
        <begin position="179"/>
        <end position="188"/>
    </location>
</feature>
<evidence type="ECO:0008006" key="7">
    <source>
        <dbReference type="Google" id="ProtNLM"/>
    </source>
</evidence>